<name>A0A8J2KNF9_9HEXA</name>
<gene>
    <name evidence="1" type="ORF">AFUS01_LOCUS30581</name>
</gene>
<dbReference type="AlphaFoldDB" id="A0A8J2KNF9"/>
<evidence type="ECO:0000313" key="2">
    <source>
        <dbReference type="Proteomes" id="UP000708208"/>
    </source>
</evidence>
<organism evidence="1 2">
    <name type="scientific">Allacma fusca</name>
    <dbReference type="NCBI Taxonomy" id="39272"/>
    <lineage>
        <taxon>Eukaryota</taxon>
        <taxon>Metazoa</taxon>
        <taxon>Ecdysozoa</taxon>
        <taxon>Arthropoda</taxon>
        <taxon>Hexapoda</taxon>
        <taxon>Collembola</taxon>
        <taxon>Symphypleona</taxon>
        <taxon>Sminthuridae</taxon>
        <taxon>Allacma</taxon>
    </lineage>
</organism>
<sequence>WHTKGARGKFFGNNNYVTNIFSGNKDNHPDLKMFHSAAMERTSVIAIHEKNRKATLTIQNLINRGKSTAFRQNWYTFARTYIVLVVRAIIGFDEFYKLVEVFTLSEQGNREGAYLLHVTWIGQGINLAHLCRAASCSSPRCMHDAVY</sequence>
<protein>
    <submittedName>
        <fullName evidence="1">Uncharacterized protein</fullName>
    </submittedName>
</protein>
<keyword evidence="2" id="KW-1185">Reference proteome</keyword>
<dbReference type="Proteomes" id="UP000708208">
    <property type="component" value="Unassembled WGS sequence"/>
</dbReference>
<feature type="non-terminal residue" evidence="1">
    <location>
        <position position="147"/>
    </location>
</feature>
<evidence type="ECO:0000313" key="1">
    <source>
        <dbReference type="EMBL" id="CAG7820178.1"/>
    </source>
</evidence>
<dbReference type="EMBL" id="CAJVCH010471572">
    <property type="protein sequence ID" value="CAG7820178.1"/>
    <property type="molecule type" value="Genomic_DNA"/>
</dbReference>
<proteinExistence type="predicted"/>
<reference evidence="1" key="1">
    <citation type="submission" date="2021-06" db="EMBL/GenBank/DDBJ databases">
        <authorList>
            <person name="Hodson N. C."/>
            <person name="Mongue J. A."/>
            <person name="Jaron S. K."/>
        </authorList>
    </citation>
    <scope>NUCLEOTIDE SEQUENCE</scope>
</reference>
<accession>A0A8J2KNF9</accession>
<comment type="caution">
    <text evidence="1">The sequence shown here is derived from an EMBL/GenBank/DDBJ whole genome shotgun (WGS) entry which is preliminary data.</text>
</comment>